<dbReference type="InterPro" id="IPR000835">
    <property type="entry name" value="HTH_MarR-typ"/>
</dbReference>
<protein>
    <submittedName>
        <fullName evidence="3">Sugar kinase</fullName>
    </submittedName>
</protein>
<dbReference type="OrthoDB" id="3464494at2"/>
<dbReference type="PANTHER" id="PTHR18964">
    <property type="entry name" value="ROK (REPRESSOR, ORF, KINASE) FAMILY"/>
    <property type="match status" value="1"/>
</dbReference>
<dbReference type="PANTHER" id="PTHR18964:SF149">
    <property type="entry name" value="BIFUNCTIONAL UDP-N-ACETYLGLUCOSAMINE 2-EPIMERASE_N-ACETYLMANNOSAMINE KINASE"/>
    <property type="match status" value="1"/>
</dbReference>
<dbReference type="RefSeq" id="WP_111133393.1">
    <property type="nucleotide sequence ID" value="NZ_POUB01000028.1"/>
</dbReference>
<dbReference type="InterPro" id="IPR000600">
    <property type="entry name" value="ROK"/>
</dbReference>
<comment type="caution">
    <text evidence="3">The sequence shown here is derived from an EMBL/GenBank/DDBJ whole genome shotgun (WGS) entry which is preliminary data.</text>
</comment>
<sequence>MNERRTPVQDVRRLHRGMVLRSLRDGGPQPRAELARRLGLSATTMTKVVGQLLDEGVVIEAESEGVAARVGRPSVDVRLKADARQVIGIHVGAGAVQLGLCDLTARAGHTSAFTYDLAERPERVAARVVDAAIDLLARAGLPRGQLLGVGVAAPGPVDPAHRVNVLSVNLGWRDVPFSDILERELGAATVVDHNVRSMALAEARYGKAAGVDPLLYVHVRFGLGAGVVIGGQPFRSGPYGVTELGHLRVVEKGRRCACGAVGCLETVVSEPYLVEQLATVLGQESTRPMRDLARLADGGDERAVSILDDLVDYLTTGLASAVNLLNPELIVLGGIFDAAPDTVFDKVRSVLHDKAFPILRDVVRVDRSTFGINAGVVGSAAVALDRFFYNP</sequence>
<dbReference type="InterPro" id="IPR043129">
    <property type="entry name" value="ATPase_NBD"/>
</dbReference>
<dbReference type="Proteomes" id="UP000248749">
    <property type="component" value="Unassembled WGS sequence"/>
</dbReference>
<dbReference type="InterPro" id="IPR036388">
    <property type="entry name" value="WH-like_DNA-bd_sf"/>
</dbReference>
<evidence type="ECO:0000256" key="1">
    <source>
        <dbReference type="ARBA" id="ARBA00006479"/>
    </source>
</evidence>
<comment type="similarity">
    <text evidence="1">Belongs to the ROK (NagC/XylR) family.</text>
</comment>
<keyword evidence="3" id="KW-0418">Kinase</keyword>
<evidence type="ECO:0000259" key="2">
    <source>
        <dbReference type="Pfam" id="PF01047"/>
    </source>
</evidence>
<keyword evidence="3" id="KW-0808">Transferase</keyword>
<dbReference type="SUPFAM" id="SSF53067">
    <property type="entry name" value="Actin-like ATPase domain"/>
    <property type="match status" value="1"/>
</dbReference>
<evidence type="ECO:0000313" key="4">
    <source>
        <dbReference type="Proteomes" id="UP000248749"/>
    </source>
</evidence>
<dbReference type="EMBL" id="POUB01000028">
    <property type="protein sequence ID" value="PZG01476.1"/>
    <property type="molecule type" value="Genomic_DNA"/>
</dbReference>
<dbReference type="GO" id="GO:0016301">
    <property type="term" value="F:kinase activity"/>
    <property type="evidence" value="ECO:0007669"/>
    <property type="project" value="UniProtKB-KW"/>
</dbReference>
<dbReference type="InterPro" id="IPR036390">
    <property type="entry name" value="WH_DNA-bd_sf"/>
</dbReference>
<dbReference type="SUPFAM" id="SSF46785">
    <property type="entry name" value="Winged helix' DNA-binding domain"/>
    <property type="match status" value="1"/>
</dbReference>
<keyword evidence="4" id="KW-1185">Reference proteome</keyword>
<evidence type="ECO:0000313" key="3">
    <source>
        <dbReference type="EMBL" id="PZG01476.1"/>
    </source>
</evidence>
<reference evidence="3 4" key="1">
    <citation type="submission" date="2018-01" db="EMBL/GenBank/DDBJ databases">
        <title>Draft genome sequence of Salinispora sp. 13K206.</title>
        <authorList>
            <person name="Sahin N."/>
            <person name="Saygin H."/>
            <person name="Ay H."/>
        </authorList>
    </citation>
    <scope>NUCLEOTIDE SEQUENCE [LARGE SCALE GENOMIC DNA]</scope>
    <source>
        <strain evidence="3 4">13K206</strain>
    </source>
</reference>
<dbReference type="Gene3D" id="3.30.420.40">
    <property type="match status" value="2"/>
</dbReference>
<gene>
    <name evidence="3" type="ORF">C1I99_07075</name>
</gene>
<name>A0A2W2CPN4_9ACTN</name>
<dbReference type="Gene3D" id="1.10.10.10">
    <property type="entry name" value="Winged helix-like DNA-binding domain superfamily/Winged helix DNA-binding domain"/>
    <property type="match status" value="1"/>
</dbReference>
<organism evidence="3 4">
    <name type="scientific">Micromonospora deserti</name>
    <dbReference type="NCBI Taxonomy" id="2070366"/>
    <lineage>
        <taxon>Bacteria</taxon>
        <taxon>Bacillati</taxon>
        <taxon>Actinomycetota</taxon>
        <taxon>Actinomycetes</taxon>
        <taxon>Micromonosporales</taxon>
        <taxon>Micromonosporaceae</taxon>
        <taxon>Micromonospora</taxon>
    </lineage>
</organism>
<dbReference type="AlphaFoldDB" id="A0A2W2CPN4"/>
<dbReference type="Pfam" id="PF00480">
    <property type="entry name" value="ROK"/>
    <property type="match status" value="1"/>
</dbReference>
<dbReference type="GO" id="GO:0003700">
    <property type="term" value="F:DNA-binding transcription factor activity"/>
    <property type="evidence" value="ECO:0007669"/>
    <property type="project" value="InterPro"/>
</dbReference>
<dbReference type="Pfam" id="PF01047">
    <property type="entry name" value="MarR"/>
    <property type="match status" value="1"/>
</dbReference>
<feature type="domain" description="HTH marR-type" evidence="2">
    <location>
        <begin position="18"/>
        <end position="58"/>
    </location>
</feature>
<proteinExistence type="inferred from homology"/>
<accession>A0A2W2CPN4</accession>